<evidence type="ECO:0000256" key="11">
    <source>
        <dbReference type="ARBA" id="ARBA00023242"/>
    </source>
</evidence>
<dbReference type="GO" id="GO:0003677">
    <property type="term" value="F:DNA binding"/>
    <property type="evidence" value="ECO:0007669"/>
    <property type="project" value="InterPro"/>
</dbReference>
<evidence type="ECO:0000256" key="2">
    <source>
        <dbReference type="ARBA" id="ARBA00006460"/>
    </source>
</evidence>
<dbReference type="GO" id="GO:0046872">
    <property type="term" value="F:metal ion binding"/>
    <property type="evidence" value="ECO:0007669"/>
    <property type="project" value="UniProtKB-KW"/>
</dbReference>
<evidence type="ECO:0000313" key="15">
    <source>
        <dbReference type="EMBL" id="RNF03486.1"/>
    </source>
</evidence>
<evidence type="ECO:0000259" key="14">
    <source>
        <dbReference type="SMART" id="SM00663"/>
    </source>
</evidence>
<dbReference type="Pfam" id="PF00623">
    <property type="entry name" value="RNA_pol_Rpb1_2"/>
    <property type="match status" value="1"/>
</dbReference>
<feature type="domain" description="RNA polymerase N-terminal" evidence="14">
    <location>
        <begin position="372"/>
        <end position="689"/>
    </location>
</feature>
<dbReference type="InterPro" id="IPR042102">
    <property type="entry name" value="RNA_pol_Rpb1_3_sf"/>
</dbReference>
<dbReference type="Gene3D" id="3.30.1490.180">
    <property type="entry name" value="RNA polymerase ii"/>
    <property type="match status" value="1"/>
</dbReference>
<organism evidence="15 16">
    <name type="scientific">Trypanosoma rangeli</name>
    <dbReference type="NCBI Taxonomy" id="5698"/>
    <lineage>
        <taxon>Eukaryota</taxon>
        <taxon>Discoba</taxon>
        <taxon>Euglenozoa</taxon>
        <taxon>Kinetoplastea</taxon>
        <taxon>Metakinetoplastina</taxon>
        <taxon>Trypanosomatida</taxon>
        <taxon>Trypanosomatidae</taxon>
        <taxon>Trypanosoma</taxon>
        <taxon>Herpetosoma</taxon>
    </lineage>
</organism>
<dbReference type="GO" id="GO:0005736">
    <property type="term" value="C:RNA polymerase I complex"/>
    <property type="evidence" value="ECO:0007669"/>
    <property type="project" value="TreeGrafter"/>
</dbReference>
<feature type="compositionally biased region" description="Basic residues" evidence="13">
    <location>
        <begin position="1540"/>
        <end position="1550"/>
    </location>
</feature>
<feature type="region of interest" description="Disordered" evidence="13">
    <location>
        <begin position="1442"/>
        <end position="1566"/>
    </location>
</feature>
<dbReference type="InterPro" id="IPR007083">
    <property type="entry name" value="RNA_pol_Rpb1_4"/>
</dbReference>
<reference evidence="15 16" key="1">
    <citation type="journal article" date="2018" name="BMC Genomics">
        <title>Genomic comparison of Trypanosoma conorhini and Trypanosoma rangeli to Trypanosoma cruzi strains of high and low virulence.</title>
        <authorList>
            <person name="Bradwell K.R."/>
            <person name="Koparde V.N."/>
            <person name="Matveyev A.V."/>
            <person name="Serrano M.G."/>
            <person name="Alves J.M."/>
            <person name="Parikh H."/>
            <person name="Huang B."/>
            <person name="Lee V."/>
            <person name="Espinosa-Alvarez O."/>
            <person name="Ortiz P.A."/>
            <person name="Costa-Martins A.G."/>
            <person name="Teixeira M.M."/>
            <person name="Buck G.A."/>
        </authorList>
    </citation>
    <scope>NUCLEOTIDE SEQUENCE [LARGE SCALE GENOMIC DNA]</scope>
    <source>
        <strain evidence="15 16">AM80</strain>
    </source>
</reference>
<evidence type="ECO:0000256" key="13">
    <source>
        <dbReference type="SAM" id="MobiDB-lite"/>
    </source>
</evidence>
<dbReference type="FunFam" id="4.10.860.120:FF:000019">
    <property type="entry name" value="DNA-directed RNA polymerase I largest subunit"/>
    <property type="match status" value="1"/>
</dbReference>
<evidence type="ECO:0000256" key="8">
    <source>
        <dbReference type="ARBA" id="ARBA00022833"/>
    </source>
</evidence>
<keyword evidence="9" id="KW-0460">Magnesium</keyword>
<dbReference type="GeneID" id="40329580"/>
<dbReference type="InterPro" id="IPR006592">
    <property type="entry name" value="RNA_pol_N"/>
</dbReference>
<keyword evidence="6 15" id="KW-0548">Nucleotidyltransferase</keyword>
<evidence type="ECO:0000256" key="4">
    <source>
        <dbReference type="ARBA" id="ARBA00022478"/>
    </source>
</evidence>
<evidence type="ECO:0000256" key="6">
    <source>
        <dbReference type="ARBA" id="ARBA00022695"/>
    </source>
</evidence>
<dbReference type="InterPro" id="IPR038120">
    <property type="entry name" value="Rpb1_funnel_sf"/>
</dbReference>
<dbReference type="InterPro" id="IPR044893">
    <property type="entry name" value="RNA_pol_Rpb1_clamp_domain"/>
</dbReference>
<dbReference type="OMA" id="ELECLMD"/>
<keyword evidence="16" id="KW-1185">Reference proteome</keyword>
<keyword evidence="10" id="KW-0804">Transcription</keyword>
<comment type="subcellular location">
    <subcellularLocation>
        <location evidence="1">Nucleus</location>
    </subcellularLocation>
</comment>
<dbReference type="RefSeq" id="XP_029237538.1">
    <property type="nucleotide sequence ID" value="XM_029382520.1"/>
</dbReference>
<keyword evidence="4 15" id="KW-0240">DNA-directed RNA polymerase</keyword>
<keyword evidence="7" id="KW-0479">Metal-binding</keyword>
<dbReference type="Gene3D" id="1.10.132.30">
    <property type="match status" value="1"/>
</dbReference>
<dbReference type="Proteomes" id="UP000283634">
    <property type="component" value="Unassembled WGS sequence"/>
</dbReference>
<keyword evidence="8" id="KW-0862">Zinc</keyword>
<dbReference type="Pfam" id="PF04998">
    <property type="entry name" value="RNA_pol_Rpb1_5"/>
    <property type="match status" value="1"/>
</dbReference>
<dbReference type="SUPFAM" id="SSF64484">
    <property type="entry name" value="beta and beta-prime subunits of DNA dependent RNA-polymerase"/>
    <property type="match status" value="1"/>
</dbReference>
<dbReference type="OrthoDB" id="270392at2759"/>
<dbReference type="Pfam" id="PF05000">
    <property type="entry name" value="RNA_pol_Rpb1_4"/>
    <property type="match status" value="1"/>
</dbReference>
<comment type="catalytic activity">
    <reaction evidence="12">
        <text>RNA(n) + a ribonucleoside 5'-triphosphate = RNA(n+1) + diphosphate</text>
        <dbReference type="Rhea" id="RHEA:21248"/>
        <dbReference type="Rhea" id="RHEA-COMP:14527"/>
        <dbReference type="Rhea" id="RHEA-COMP:17342"/>
        <dbReference type="ChEBI" id="CHEBI:33019"/>
        <dbReference type="ChEBI" id="CHEBI:61557"/>
        <dbReference type="ChEBI" id="CHEBI:140395"/>
        <dbReference type="EC" id="2.7.7.6"/>
    </reaction>
</comment>
<dbReference type="InterPro" id="IPR045867">
    <property type="entry name" value="DNA-dir_RpoC_beta_prime"/>
</dbReference>
<evidence type="ECO:0000256" key="10">
    <source>
        <dbReference type="ARBA" id="ARBA00023163"/>
    </source>
</evidence>
<dbReference type="SMART" id="SM00663">
    <property type="entry name" value="RPOLA_N"/>
    <property type="match status" value="1"/>
</dbReference>
<evidence type="ECO:0000256" key="3">
    <source>
        <dbReference type="ARBA" id="ARBA00012418"/>
    </source>
</evidence>
<dbReference type="GO" id="GO:0006351">
    <property type="term" value="P:DNA-templated transcription"/>
    <property type="evidence" value="ECO:0007669"/>
    <property type="project" value="InterPro"/>
</dbReference>
<dbReference type="CDD" id="cd01435">
    <property type="entry name" value="RNAP_I_RPA1_N"/>
    <property type="match status" value="1"/>
</dbReference>
<evidence type="ECO:0000313" key="16">
    <source>
        <dbReference type="Proteomes" id="UP000283634"/>
    </source>
</evidence>
<feature type="compositionally biased region" description="Low complexity" evidence="13">
    <location>
        <begin position="1122"/>
        <end position="1135"/>
    </location>
</feature>
<dbReference type="Pfam" id="PF04983">
    <property type="entry name" value="RNA_pol_Rpb1_3"/>
    <property type="match status" value="1"/>
</dbReference>
<proteinExistence type="inferred from homology"/>
<accession>A0A422NDG9</accession>
<dbReference type="InterPro" id="IPR000722">
    <property type="entry name" value="RNA_pol_asu"/>
</dbReference>
<comment type="caution">
    <text evidence="15">The sequence shown here is derived from an EMBL/GenBank/DDBJ whole genome shotgun (WGS) entry which is preliminary data.</text>
</comment>
<dbReference type="VEuPathDB" id="TriTrypDB:TRSC58_04242"/>
<dbReference type="InterPro" id="IPR007081">
    <property type="entry name" value="RNA_pol_Rpb1_5"/>
</dbReference>
<comment type="similarity">
    <text evidence="2">Belongs to the RNA polymerase beta' chain family.</text>
</comment>
<feature type="compositionally biased region" description="Acidic residues" evidence="13">
    <location>
        <begin position="1498"/>
        <end position="1527"/>
    </location>
</feature>
<dbReference type="PANTHER" id="PTHR19376:SF11">
    <property type="entry name" value="DNA-DIRECTED RNA POLYMERASE I SUBUNIT RPA1"/>
    <property type="match status" value="1"/>
</dbReference>
<dbReference type="Gene3D" id="2.40.40.20">
    <property type="match status" value="1"/>
</dbReference>
<dbReference type="Gene3D" id="1.10.274.100">
    <property type="entry name" value="RNA polymerase Rpb1, domain 3"/>
    <property type="match status" value="1"/>
</dbReference>
<dbReference type="EC" id="2.7.7.6" evidence="3"/>
<dbReference type="Gene3D" id="4.10.860.120">
    <property type="entry name" value="RNA polymerase II, clamp domain"/>
    <property type="match status" value="1"/>
</dbReference>
<sequence length="1832" mass="204263">MSLITAFPFHAYVGDLKTRRVMQEKVAVSLSLLTPDDMVRMAFVEVRTRCGQEEKAAPWRPVARNGEEHATFYDLRMGNFDVRTFPPHSCQTCAASITGKYGNERCQGHFGFVGMPRLHPGDPLQSGVRLFVMNPHLVEEVEQLLQAKCFFCHRFRAPLFDVERYRQALRLIDHGLIGEALHLLDVVSNARGYDTRHRRMHTANEEVVNDVTLLDEHTERILQRCTPASASEKTQSSPEVTGGRGAIDVRNGIVRQALRELKEYVNVCSHCNGISPRVTKRNGHFFFFFARNSASVNVANALLSQAQLREWEENNKLHKRSHTYFRNQHIREHLQQLCQREELLLSLLFPHLGEPSVGTSYATPLPARDMYKVFFLDRILVPPLPLRLSSGVQVQDGGAISPDTQTRALSDILGFVEQIECYQVLRDNSTPDHNLLTTAQEIANEINLRNLQVKVNEVYQDIMGTFAKKEGLFRMNMMGKRVNQACRSVISPDLLVEPNEVLLPRPFARSLSFPEQVTCYAPARMSLLKRCVTNGPRRYPGATHLEIRHTNGEIRFIELDVPEQTRRQHAAKYFAMAQSGVTLIVYRHILDGDRVVFNRQPTLHKASMMGYRVKVLSGHKTLRFHYVNGSSFNADFDGDEMNVHVPQSLEAKAELDGLMDANLNYLIPTSGKPIRGLIQDHVAAGVMLTLRDKFLEHANFVQLVYYGLAPYLRQQNDVTLSDLIPVPAILLPRPLWTGKQLISVVIRYVSGVGRRPRWMRVNGGGASLRGTSLIQPSVYNHTIPGSDVVQTVTRQTMDDDALIFMNSELLMGLMCKKQLGASNMSIAHVVHELYGPHKVGQLFGALGRILSQSLQREGFSIGMDDMCLVQEERRYQMLRQLDEAPLHLPDDEAAAMTKIMEYATKLQQEFIPGRMVVPFPRNHLLMMTTSGAKGSNANATQMALGLGQQLFDGRRVKRMNSAKTLPAFFAHERRARSFGYAIGRFASGIRPPEYTIHAMAGRDGLIDTAVKTSRSGHLQRCLIKGLESLVVHWDHSVRDSNDSIVQFTYGGDGLDPCKASTLTSWETSKENLTDFGKRFGVDTGEAASETRRPEPGDEVEMPTRVQRGKRPRTSVNLNKWSNTNTNNLNNSNNNNTDEEEDEDDEETEERTHNSNRNNNNNQEQARQLHREQQLRENPLPRHIHDSLEDYLRTKATFPLFQRVSQLARWKAQGRVNEKLAEKRGDNIAYYRDVLSELATSRRVRAFCDPGEPVGLLAAQAAGEPSTQMTLNTFHSAGSTVTHVTEGIPRLRELLIHASVQNAAVVVPVERATPADEAAIARILRAGVATRLRDCLARGGMGGLGGKGYHYHVVRGKDASVVTLALLFSRSHLDDSRARMCMSPSEHLQSFTEALRQFAKRIIRALRGRTRDDKDGGDAAAMSLNQHDLMDAAAAAVAAAAVDGDDNDGSEGGCGVDKDEALSEDGSDVTNSAVVDGASPALRSQRSGADVPDAFDNGNNDEDNEEEEEEDEEGENDNADDDGADAAEGEGRGDTAGRSTRGQHGRKRRTHKAEDDEDGEEDDNSGMKRNVALQGEVSYDTFAPLHSTFGGKEFVLDVAPLSRVAVDRDGVATIPDNLFVVNIVVRMPPHIIVVIPDVVDDALEQQTLPSWLPQFAAVTFTRKADDATSGELLFQGANAKMRHVLSFLSLFNLGARAIKVRQARSTDIRDMANWFGVESAYRALYDELSKLFKRYSVDHRHLTLIADAATHRGMWENFNFTGVISQSASPLFQVTFASSRRWLHTAVSRGLSDELQSISSAIMVGERPKVGTACVRVTPDPAVLRDVLEHSFE</sequence>
<feature type="compositionally biased region" description="Acidic residues" evidence="13">
    <location>
        <begin position="1554"/>
        <end position="1563"/>
    </location>
</feature>
<dbReference type="InterPro" id="IPR007066">
    <property type="entry name" value="RNA_pol_Rpb1_3"/>
</dbReference>
<keyword evidence="5 15" id="KW-0808">Transferase</keyword>
<keyword evidence="11" id="KW-0539">Nucleus</keyword>
<dbReference type="Gene3D" id="6.20.50.80">
    <property type="match status" value="1"/>
</dbReference>
<name>A0A422NDG9_TRYRA</name>
<dbReference type="GO" id="GO:0003899">
    <property type="term" value="F:DNA-directed RNA polymerase activity"/>
    <property type="evidence" value="ECO:0007669"/>
    <property type="project" value="UniProtKB-EC"/>
</dbReference>
<evidence type="ECO:0000256" key="5">
    <source>
        <dbReference type="ARBA" id="ARBA00022679"/>
    </source>
</evidence>
<feature type="region of interest" description="Disordered" evidence="13">
    <location>
        <begin position="1075"/>
        <end position="1170"/>
    </location>
</feature>
<feature type="compositionally biased region" description="Low complexity" evidence="13">
    <location>
        <begin position="1154"/>
        <end position="1164"/>
    </location>
</feature>
<dbReference type="EMBL" id="MKGL01000194">
    <property type="protein sequence ID" value="RNF03486.1"/>
    <property type="molecule type" value="Genomic_DNA"/>
</dbReference>
<gene>
    <name evidence="15" type="ORF">TraAM80_05647</name>
</gene>
<evidence type="ECO:0000256" key="9">
    <source>
        <dbReference type="ARBA" id="ARBA00022842"/>
    </source>
</evidence>
<protein>
    <recommendedName>
        <fullName evidence="3">DNA-directed RNA polymerase</fullName>
        <ecNumber evidence="3">2.7.7.6</ecNumber>
    </recommendedName>
</protein>
<evidence type="ECO:0000256" key="1">
    <source>
        <dbReference type="ARBA" id="ARBA00004123"/>
    </source>
</evidence>
<dbReference type="PANTHER" id="PTHR19376">
    <property type="entry name" value="DNA-DIRECTED RNA POLYMERASE"/>
    <property type="match status" value="1"/>
</dbReference>
<dbReference type="Gene3D" id="6.10.250.2940">
    <property type="match status" value="1"/>
</dbReference>
<evidence type="ECO:0000256" key="7">
    <source>
        <dbReference type="ARBA" id="ARBA00022723"/>
    </source>
</evidence>
<dbReference type="FunFam" id="2.40.40.20:FF:000019">
    <property type="entry name" value="DNA-directed RNA polymerase II subunit RPB1"/>
    <property type="match status" value="1"/>
</dbReference>
<evidence type="ECO:0000256" key="12">
    <source>
        <dbReference type="ARBA" id="ARBA00048552"/>
    </source>
</evidence>
<dbReference type="InterPro" id="IPR015699">
    <property type="entry name" value="DNA-dir_RNA_pol1_lsu_N"/>
</dbReference>
<feature type="compositionally biased region" description="Acidic residues" evidence="13">
    <location>
        <begin position="1136"/>
        <end position="1148"/>
    </location>
</feature>